<dbReference type="Proteomes" id="UP000828390">
    <property type="component" value="Unassembled WGS sequence"/>
</dbReference>
<name>A0A9D4LLB7_DREPO</name>
<dbReference type="EMBL" id="JAIWYP010000002">
    <property type="protein sequence ID" value="KAH3860046.1"/>
    <property type="molecule type" value="Genomic_DNA"/>
</dbReference>
<evidence type="ECO:0000313" key="1">
    <source>
        <dbReference type="EMBL" id="KAH3860046.1"/>
    </source>
</evidence>
<sequence length="52" mass="5460">MPPSTIPEVKPLSPVIPWASAAVSAPASKSNGNGDRQGVPISMNLFQKWSVN</sequence>
<organism evidence="1 2">
    <name type="scientific">Dreissena polymorpha</name>
    <name type="common">Zebra mussel</name>
    <name type="synonym">Mytilus polymorpha</name>
    <dbReference type="NCBI Taxonomy" id="45954"/>
    <lineage>
        <taxon>Eukaryota</taxon>
        <taxon>Metazoa</taxon>
        <taxon>Spiralia</taxon>
        <taxon>Lophotrochozoa</taxon>
        <taxon>Mollusca</taxon>
        <taxon>Bivalvia</taxon>
        <taxon>Autobranchia</taxon>
        <taxon>Heteroconchia</taxon>
        <taxon>Euheterodonta</taxon>
        <taxon>Imparidentia</taxon>
        <taxon>Neoheterodontei</taxon>
        <taxon>Myida</taxon>
        <taxon>Dreissenoidea</taxon>
        <taxon>Dreissenidae</taxon>
        <taxon>Dreissena</taxon>
    </lineage>
</organism>
<keyword evidence="2" id="KW-1185">Reference proteome</keyword>
<proteinExistence type="predicted"/>
<evidence type="ECO:0000313" key="2">
    <source>
        <dbReference type="Proteomes" id="UP000828390"/>
    </source>
</evidence>
<reference evidence="1" key="1">
    <citation type="journal article" date="2019" name="bioRxiv">
        <title>The Genome of the Zebra Mussel, Dreissena polymorpha: A Resource for Invasive Species Research.</title>
        <authorList>
            <person name="McCartney M.A."/>
            <person name="Auch B."/>
            <person name="Kono T."/>
            <person name="Mallez S."/>
            <person name="Zhang Y."/>
            <person name="Obille A."/>
            <person name="Becker A."/>
            <person name="Abrahante J.E."/>
            <person name="Garbe J."/>
            <person name="Badalamenti J.P."/>
            <person name="Herman A."/>
            <person name="Mangelson H."/>
            <person name="Liachko I."/>
            <person name="Sullivan S."/>
            <person name="Sone E.D."/>
            <person name="Koren S."/>
            <person name="Silverstein K.A.T."/>
            <person name="Beckman K.B."/>
            <person name="Gohl D.M."/>
        </authorList>
    </citation>
    <scope>NUCLEOTIDE SEQUENCE</scope>
    <source>
        <strain evidence="1">Duluth1</strain>
        <tissue evidence="1">Whole animal</tissue>
    </source>
</reference>
<comment type="caution">
    <text evidence="1">The sequence shown here is derived from an EMBL/GenBank/DDBJ whole genome shotgun (WGS) entry which is preliminary data.</text>
</comment>
<protein>
    <submittedName>
        <fullName evidence="1">Uncharacterized protein</fullName>
    </submittedName>
</protein>
<gene>
    <name evidence="1" type="ORF">DPMN_022939</name>
</gene>
<reference evidence="1" key="2">
    <citation type="submission" date="2020-11" db="EMBL/GenBank/DDBJ databases">
        <authorList>
            <person name="McCartney M.A."/>
            <person name="Auch B."/>
            <person name="Kono T."/>
            <person name="Mallez S."/>
            <person name="Becker A."/>
            <person name="Gohl D.M."/>
            <person name="Silverstein K.A.T."/>
            <person name="Koren S."/>
            <person name="Bechman K.B."/>
            <person name="Herman A."/>
            <person name="Abrahante J.E."/>
            <person name="Garbe J."/>
        </authorList>
    </citation>
    <scope>NUCLEOTIDE SEQUENCE</scope>
    <source>
        <strain evidence="1">Duluth1</strain>
        <tissue evidence="1">Whole animal</tissue>
    </source>
</reference>
<accession>A0A9D4LLB7</accession>
<dbReference type="AlphaFoldDB" id="A0A9D4LLB7"/>